<reference evidence="4" key="1">
    <citation type="submission" date="2016-10" db="EMBL/GenBank/DDBJ databases">
        <authorList>
            <person name="Varghese N."/>
            <person name="Submissions S."/>
        </authorList>
    </citation>
    <scope>NUCLEOTIDE SEQUENCE [LARGE SCALE GENOMIC DNA]</scope>
    <source>
        <strain evidence="4">IBRC-M 10043</strain>
    </source>
</reference>
<protein>
    <submittedName>
        <fullName evidence="3">Uncharacterized protein</fullName>
    </submittedName>
</protein>
<accession>A0A1H8DA48</accession>
<evidence type="ECO:0000313" key="4">
    <source>
        <dbReference type="Proteomes" id="UP000198775"/>
    </source>
</evidence>
<feature type="transmembrane region" description="Helical" evidence="2">
    <location>
        <begin position="80"/>
        <end position="97"/>
    </location>
</feature>
<dbReference type="EMBL" id="FOCX01000001">
    <property type="protein sequence ID" value="SEN04142.1"/>
    <property type="molecule type" value="Genomic_DNA"/>
</dbReference>
<keyword evidence="2" id="KW-1133">Transmembrane helix</keyword>
<evidence type="ECO:0000313" key="3">
    <source>
        <dbReference type="EMBL" id="SEN04142.1"/>
    </source>
</evidence>
<keyword evidence="2" id="KW-0812">Transmembrane</keyword>
<dbReference type="Proteomes" id="UP000198775">
    <property type="component" value="Unassembled WGS sequence"/>
</dbReference>
<gene>
    <name evidence="3" type="ORF">SAMN05216388_1001226</name>
</gene>
<name>A0A1H8DA48_9EURY</name>
<keyword evidence="2" id="KW-0472">Membrane</keyword>
<organism evidence="3 4">
    <name type="scientific">Halorientalis persicus</name>
    <dbReference type="NCBI Taxonomy" id="1367881"/>
    <lineage>
        <taxon>Archaea</taxon>
        <taxon>Methanobacteriati</taxon>
        <taxon>Methanobacteriota</taxon>
        <taxon>Stenosarchaea group</taxon>
        <taxon>Halobacteria</taxon>
        <taxon>Halobacteriales</taxon>
        <taxon>Haloarculaceae</taxon>
        <taxon>Halorientalis</taxon>
    </lineage>
</organism>
<feature type="region of interest" description="Disordered" evidence="1">
    <location>
        <begin position="1"/>
        <end position="71"/>
    </location>
</feature>
<sequence length="98" mass="9688">MGLTSEFQALAEQGPGAFDADPSNGEYNPDSGTVEAPQEAAASLAEDTLRQGAVPDWLAQSDTGSGSNNGNTLLGGGNQTLLLAGVAVAVVLIVGVSS</sequence>
<dbReference type="RefSeq" id="WP_092656754.1">
    <property type="nucleotide sequence ID" value="NZ_FOCX01000001.1"/>
</dbReference>
<proteinExistence type="predicted"/>
<evidence type="ECO:0000256" key="1">
    <source>
        <dbReference type="SAM" id="MobiDB-lite"/>
    </source>
</evidence>
<evidence type="ECO:0000256" key="2">
    <source>
        <dbReference type="SAM" id="Phobius"/>
    </source>
</evidence>
<dbReference type="AlphaFoldDB" id="A0A1H8DA48"/>
<keyword evidence="4" id="KW-1185">Reference proteome</keyword>